<accession>A0A834Z8C1</accession>
<feature type="compositionally biased region" description="Basic residues" evidence="1">
    <location>
        <begin position="466"/>
        <end position="476"/>
    </location>
</feature>
<dbReference type="OrthoDB" id="118550at2759"/>
<protein>
    <recommendedName>
        <fullName evidence="2">SANTA domain-containing protein</fullName>
    </recommendedName>
</protein>
<evidence type="ECO:0000256" key="1">
    <source>
        <dbReference type="SAM" id="MobiDB-lite"/>
    </source>
</evidence>
<dbReference type="PANTHER" id="PTHR35311:SF1">
    <property type="entry name" value="PROTEIN EMBRYO DEFECTIVE 1674"/>
    <property type="match status" value="1"/>
</dbReference>
<feature type="region of interest" description="Disordered" evidence="1">
    <location>
        <begin position="431"/>
        <end position="476"/>
    </location>
</feature>
<organism evidence="3 4">
    <name type="scientific">Tetracentron sinense</name>
    <name type="common">Spur-leaf</name>
    <dbReference type="NCBI Taxonomy" id="13715"/>
    <lineage>
        <taxon>Eukaryota</taxon>
        <taxon>Viridiplantae</taxon>
        <taxon>Streptophyta</taxon>
        <taxon>Embryophyta</taxon>
        <taxon>Tracheophyta</taxon>
        <taxon>Spermatophyta</taxon>
        <taxon>Magnoliopsida</taxon>
        <taxon>Trochodendrales</taxon>
        <taxon>Trochodendraceae</taxon>
        <taxon>Tetracentron</taxon>
    </lineage>
</organism>
<feature type="compositionally biased region" description="Basic residues" evidence="1">
    <location>
        <begin position="233"/>
        <end position="245"/>
    </location>
</feature>
<feature type="domain" description="SANTA" evidence="2">
    <location>
        <begin position="30"/>
        <end position="122"/>
    </location>
</feature>
<name>A0A834Z8C1_TETSI</name>
<evidence type="ECO:0000313" key="4">
    <source>
        <dbReference type="Proteomes" id="UP000655225"/>
    </source>
</evidence>
<proteinExistence type="predicted"/>
<dbReference type="InterPro" id="IPR053090">
    <property type="entry name" value="Centromere_KNL-2_homolog"/>
</dbReference>
<dbReference type="Pfam" id="PF09133">
    <property type="entry name" value="SANTA"/>
    <property type="match status" value="1"/>
</dbReference>
<evidence type="ECO:0000259" key="2">
    <source>
        <dbReference type="Pfam" id="PF09133"/>
    </source>
</evidence>
<gene>
    <name evidence="3" type="ORF">HHK36_013212</name>
</gene>
<feature type="region of interest" description="Disordered" evidence="1">
    <location>
        <begin position="1"/>
        <end position="20"/>
    </location>
</feature>
<dbReference type="OMA" id="GRLECEN"/>
<feature type="region of interest" description="Disordered" evidence="1">
    <location>
        <begin position="209"/>
        <end position="252"/>
    </location>
</feature>
<reference evidence="3 4" key="1">
    <citation type="submission" date="2020-04" db="EMBL/GenBank/DDBJ databases">
        <title>Plant Genome Project.</title>
        <authorList>
            <person name="Zhang R.-G."/>
        </authorList>
    </citation>
    <scope>NUCLEOTIDE SEQUENCE [LARGE SCALE GENOMIC DNA]</scope>
    <source>
        <strain evidence="3">YNK0</strain>
        <tissue evidence="3">Leaf</tissue>
    </source>
</reference>
<dbReference type="Proteomes" id="UP000655225">
    <property type="component" value="Unassembled WGS sequence"/>
</dbReference>
<dbReference type="AlphaFoldDB" id="A0A834Z8C1"/>
<keyword evidence="4" id="KW-1185">Reference proteome</keyword>
<dbReference type="PANTHER" id="PTHR35311">
    <property type="entry name" value="KINETOCHORE-ASSOCIATED PROTEIN KNL-2 HOMOLOG"/>
    <property type="match status" value="1"/>
</dbReference>
<dbReference type="InterPro" id="IPR015216">
    <property type="entry name" value="SANTA"/>
</dbReference>
<evidence type="ECO:0000313" key="3">
    <source>
        <dbReference type="EMBL" id="KAF8402260.1"/>
    </source>
</evidence>
<dbReference type="EMBL" id="JABCRI010000008">
    <property type="protein sequence ID" value="KAF8402260.1"/>
    <property type="molecule type" value="Genomic_DNA"/>
</dbReference>
<sequence>MATRSTTTRSSSSNRNMKTNSIPSPFLRTVYLQDWWLVKAESNLNGKRLAVGGFALRERQAVRVFCSAPIIKRHDTITLETEDGITIMIKGFINKSRTHENGFSSEVCNHFLFGFPYYWEAYGDLSFGKESTSRGVPISMYGFDGFTMSSDSSASRPLSVCSDDFPVTRIRDLLMSTAGNSESSALTNSIFTDILGKCSGSALKSPRVLTPSDMKSDSPPVTGVYVPEEAPTNHKKANSKQKHRNDRGPAENVNMRLAEERDNFDGDNCVDPVNEFLRTNSIMKRSDKVTHDASRDSMLKVNTEVVSLSKVGSEMPNGTSNNCDLSGMGSLKRKGRFNSMLESKYLTRLSSRLQSSKSNTDDTSEMITIHPSEMGMNVPKVSPTKVVARRRSNRLMNFKTKQEENLTSNSFVKPDFSEPNEWSFASKAFENPGGKKMTRSSSNVSHVTLSYGGGGMDNKEIPSKSTVKRSKARPKK</sequence>
<feature type="compositionally biased region" description="Polar residues" evidence="1">
    <location>
        <begin position="439"/>
        <end position="448"/>
    </location>
</feature>
<comment type="caution">
    <text evidence="3">The sequence shown here is derived from an EMBL/GenBank/DDBJ whole genome shotgun (WGS) entry which is preliminary data.</text>
</comment>